<dbReference type="RefSeq" id="WP_161442142.1">
    <property type="nucleotide sequence ID" value="NZ_WXWV01000200.1"/>
</dbReference>
<dbReference type="PROSITE" id="PS50931">
    <property type="entry name" value="HTH_LYSR"/>
    <property type="match status" value="1"/>
</dbReference>
<dbReference type="GO" id="GO:0003700">
    <property type="term" value="F:DNA-binding transcription factor activity"/>
    <property type="evidence" value="ECO:0007669"/>
    <property type="project" value="InterPro"/>
</dbReference>
<evidence type="ECO:0000256" key="2">
    <source>
        <dbReference type="ARBA" id="ARBA00023015"/>
    </source>
</evidence>
<keyword evidence="3" id="KW-0238">DNA-binding</keyword>
<dbReference type="Pfam" id="PF03466">
    <property type="entry name" value="LysR_substrate"/>
    <property type="match status" value="1"/>
</dbReference>
<evidence type="ECO:0000256" key="3">
    <source>
        <dbReference type="ARBA" id="ARBA00023125"/>
    </source>
</evidence>
<reference evidence="5 6" key="1">
    <citation type="submission" date="2017-05" db="EMBL/GenBank/DDBJ databases">
        <title>High clonality and local adaptation shapes Vibrionaceae linages within an endangered oasis.</title>
        <authorList>
            <person name="Vazquez-Rosas-Landa M."/>
        </authorList>
    </citation>
    <scope>NUCLEOTIDE SEQUENCE [LARGE SCALE GENOMIC DNA]</scope>
    <source>
        <strain evidence="5 6">P46_P4S1P180</strain>
    </source>
</reference>
<dbReference type="InterPro" id="IPR000847">
    <property type="entry name" value="LysR_HTH_N"/>
</dbReference>
<dbReference type="Proteomes" id="UP000465712">
    <property type="component" value="Unassembled WGS sequence"/>
</dbReference>
<dbReference type="InterPro" id="IPR036388">
    <property type="entry name" value="WH-like_DNA-bd_sf"/>
</dbReference>
<keyword evidence="2" id="KW-0805">Transcription regulation</keyword>
<evidence type="ECO:0000256" key="1">
    <source>
        <dbReference type="ARBA" id="ARBA00009437"/>
    </source>
</evidence>
<protein>
    <submittedName>
        <fullName evidence="5">LysR family transcriptional regulator</fullName>
    </submittedName>
</protein>
<dbReference type="EMBL" id="WXWW01000018">
    <property type="protein sequence ID" value="NAW63752.1"/>
    <property type="molecule type" value="Genomic_DNA"/>
</dbReference>
<dbReference type="InterPro" id="IPR058163">
    <property type="entry name" value="LysR-type_TF_proteobact-type"/>
</dbReference>
<proteinExistence type="inferred from homology"/>
<comment type="caution">
    <text evidence="5">The sequence shown here is derived from an EMBL/GenBank/DDBJ whole genome shotgun (WGS) entry which is preliminary data.</text>
</comment>
<dbReference type="PANTHER" id="PTHR30537:SF5">
    <property type="entry name" value="HTH-TYPE TRANSCRIPTIONAL ACTIVATOR TTDR-RELATED"/>
    <property type="match status" value="1"/>
</dbReference>
<evidence type="ECO:0000256" key="4">
    <source>
        <dbReference type="ARBA" id="ARBA00023163"/>
    </source>
</evidence>
<accession>A0A7X5ARG0</accession>
<dbReference type="Gene3D" id="1.10.10.10">
    <property type="entry name" value="Winged helix-like DNA-binding domain superfamily/Winged helix DNA-binding domain"/>
    <property type="match status" value="1"/>
</dbReference>
<dbReference type="InterPro" id="IPR036390">
    <property type="entry name" value="WH_DNA-bd_sf"/>
</dbReference>
<gene>
    <name evidence="5" type="ORF">CAG72_00840</name>
</gene>
<dbReference type="InterPro" id="IPR005119">
    <property type="entry name" value="LysR_subst-bd"/>
</dbReference>
<dbReference type="CDD" id="cd08422">
    <property type="entry name" value="PBP2_CrgA_like"/>
    <property type="match status" value="1"/>
</dbReference>
<evidence type="ECO:0000313" key="6">
    <source>
        <dbReference type="Proteomes" id="UP000465712"/>
    </source>
</evidence>
<keyword evidence="4" id="KW-0804">Transcription</keyword>
<dbReference type="FunFam" id="3.40.190.290:FF:000001">
    <property type="entry name" value="Transcriptional regulator, LysR family"/>
    <property type="match status" value="1"/>
</dbReference>
<dbReference type="AlphaFoldDB" id="A0A7X5ARG0"/>
<dbReference type="PANTHER" id="PTHR30537">
    <property type="entry name" value="HTH-TYPE TRANSCRIPTIONAL REGULATOR"/>
    <property type="match status" value="1"/>
</dbReference>
<comment type="similarity">
    <text evidence="1">Belongs to the LysR transcriptional regulatory family.</text>
</comment>
<evidence type="ECO:0000313" key="5">
    <source>
        <dbReference type="EMBL" id="NAW63752.1"/>
    </source>
</evidence>
<dbReference type="FunFam" id="1.10.10.10:FF:000001">
    <property type="entry name" value="LysR family transcriptional regulator"/>
    <property type="match status" value="1"/>
</dbReference>
<dbReference type="SUPFAM" id="SSF46785">
    <property type="entry name" value="Winged helix' DNA-binding domain"/>
    <property type="match status" value="1"/>
</dbReference>
<sequence length="302" mass="33655">MAKTDDMALFVQVVKSGGLAAAGRKLGLSPASMTARMNQLEHRYQTRLLNRNTRHISMTEAGYRFYEACLRVVEEVEAAEAVLTQCEAELSGSLRITAPSDFGRQYVAPALAAFSEAHPKVAPHLYLTDGMVKLVDEGIDIAIRLGNLPDSNLVAKSLVSNRRVVCASPAYLAKAGHPEHPNDLLHHRCLVMEWAGQVMNEWHFVTDRGPMTVEVEPAMICTDGALVRQWAVEGCGIAMKSWWDVRQDVLDGRLHLLFEHQVRGLSLSDTESVALQLVYPGRKFQPRQVIAFSQFLTDWMEQ</sequence>
<dbReference type="Gene3D" id="3.40.190.290">
    <property type="match status" value="1"/>
</dbReference>
<dbReference type="GO" id="GO:0003677">
    <property type="term" value="F:DNA binding"/>
    <property type="evidence" value="ECO:0007669"/>
    <property type="project" value="UniProtKB-KW"/>
</dbReference>
<organism evidence="5 6">
    <name type="scientific">Photobacterium halotolerans</name>
    <dbReference type="NCBI Taxonomy" id="265726"/>
    <lineage>
        <taxon>Bacteria</taxon>
        <taxon>Pseudomonadati</taxon>
        <taxon>Pseudomonadota</taxon>
        <taxon>Gammaproteobacteria</taxon>
        <taxon>Vibrionales</taxon>
        <taxon>Vibrionaceae</taxon>
        <taxon>Photobacterium</taxon>
    </lineage>
</organism>
<dbReference type="SUPFAM" id="SSF53850">
    <property type="entry name" value="Periplasmic binding protein-like II"/>
    <property type="match status" value="1"/>
</dbReference>
<name>A0A7X5ARG0_9GAMM</name>
<dbReference type="Pfam" id="PF00126">
    <property type="entry name" value="HTH_1"/>
    <property type="match status" value="1"/>
</dbReference>